<dbReference type="EMBL" id="CP051142">
    <property type="protein sequence ID" value="QIX01212.1"/>
    <property type="molecule type" value="Genomic_DNA"/>
</dbReference>
<proteinExistence type="predicted"/>
<dbReference type="Proteomes" id="UP000503462">
    <property type="component" value="Chromosome 4"/>
</dbReference>
<organism evidence="3 4">
    <name type="scientific">Peltaster fructicola</name>
    <dbReference type="NCBI Taxonomy" id="286661"/>
    <lineage>
        <taxon>Eukaryota</taxon>
        <taxon>Fungi</taxon>
        <taxon>Dikarya</taxon>
        <taxon>Ascomycota</taxon>
        <taxon>Pezizomycotina</taxon>
        <taxon>Dothideomycetes</taxon>
        <taxon>Dothideomycetes incertae sedis</taxon>
        <taxon>Peltaster</taxon>
    </lineage>
</organism>
<feature type="compositionally biased region" description="Basic residues" evidence="1">
    <location>
        <begin position="89"/>
        <end position="100"/>
    </location>
</feature>
<gene>
    <name evidence="3" type="ORF">AMS68_006729</name>
</gene>
<accession>A0A6H0Y2G7</accession>
<dbReference type="AlphaFoldDB" id="A0A6H0Y2G7"/>
<feature type="region of interest" description="Disordered" evidence="1">
    <location>
        <begin position="1"/>
        <end position="134"/>
    </location>
</feature>
<protein>
    <recommendedName>
        <fullName evidence="2">DUF8035 domain-containing protein</fullName>
    </recommendedName>
</protein>
<feature type="compositionally biased region" description="Basic and acidic residues" evidence="1">
    <location>
        <begin position="204"/>
        <end position="224"/>
    </location>
</feature>
<feature type="compositionally biased region" description="Low complexity" evidence="1">
    <location>
        <begin position="101"/>
        <end position="113"/>
    </location>
</feature>
<feature type="compositionally biased region" description="Polar residues" evidence="1">
    <location>
        <begin position="250"/>
        <end position="259"/>
    </location>
</feature>
<reference evidence="3 4" key="1">
    <citation type="journal article" date="2016" name="Sci. Rep.">
        <title>Peltaster fructicola genome reveals evolution from an invasive phytopathogen to an ectophytic parasite.</title>
        <authorList>
            <person name="Xu C."/>
            <person name="Chen H."/>
            <person name="Gleason M.L."/>
            <person name="Xu J.R."/>
            <person name="Liu H."/>
            <person name="Zhang R."/>
            <person name="Sun G."/>
        </authorList>
    </citation>
    <scope>NUCLEOTIDE SEQUENCE [LARGE SCALE GENOMIC DNA]</scope>
    <source>
        <strain evidence="3 4">LNHT1506</strain>
    </source>
</reference>
<feature type="region of interest" description="Disordered" evidence="1">
    <location>
        <begin position="186"/>
        <end position="288"/>
    </location>
</feature>
<dbReference type="InterPro" id="IPR058348">
    <property type="entry name" value="DUF8035"/>
</dbReference>
<evidence type="ECO:0000313" key="3">
    <source>
        <dbReference type="EMBL" id="QIX01212.1"/>
    </source>
</evidence>
<evidence type="ECO:0000313" key="4">
    <source>
        <dbReference type="Proteomes" id="UP000503462"/>
    </source>
</evidence>
<feature type="compositionally biased region" description="Basic and acidic residues" evidence="1">
    <location>
        <begin position="72"/>
        <end position="88"/>
    </location>
</feature>
<evidence type="ECO:0000259" key="2">
    <source>
        <dbReference type="Pfam" id="PF26118"/>
    </source>
</evidence>
<dbReference type="Pfam" id="PF26118">
    <property type="entry name" value="DUF8035"/>
    <property type="match status" value="1"/>
</dbReference>
<dbReference type="OrthoDB" id="2192830at2759"/>
<sequence length="405" mass="46911">MALTPYKSRGEEKDEEIDITIKKSRGPARPGMLRRQSSLDTFDRRPIPRYDREVEREEYRMAPYQPIPLPIRRREEEDSYREVEVKRERSVHRKSGKKSRVSSVAESSSSSSDTEVETKISKISRPPGMKKGKTRVPKRLVFREAIQDLGYPFIEEEHFYILQVALEKEQIDEVIKTSEIYKSAGKHKSFRYEESIEEDEENESVSKVDVPERKGRETIIRKEYINPPSDFQGSQASHRSRSSRRAHSPSVESSISQRMSPARSTRSRARSAYREERTTVVEGGGQSRSRAPTLIVPAMFEASKTIIEERAPSGALVLQERDYRTDHEIHAEIMALEAERRALRMEREGEMQLVQLREERPREEIVKIVERERSPPRNVLRVEKDRKARRGPDPRLVAAAIGTLT</sequence>
<feature type="compositionally biased region" description="Basic residues" evidence="1">
    <location>
        <begin position="238"/>
        <end position="247"/>
    </location>
</feature>
<keyword evidence="4" id="KW-1185">Reference proteome</keyword>
<feature type="compositionally biased region" description="Basic and acidic residues" evidence="1">
    <location>
        <begin position="41"/>
        <end position="60"/>
    </location>
</feature>
<feature type="domain" description="DUF8035" evidence="2">
    <location>
        <begin position="130"/>
        <end position="183"/>
    </location>
</feature>
<name>A0A6H0Y2G7_9PEZI</name>
<evidence type="ECO:0000256" key="1">
    <source>
        <dbReference type="SAM" id="MobiDB-lite"/>
    </source>
</evidence>